<comment type="caution">
    <text evidence="2">The sequence shown here is derived from an EMBL/GenBank/DDBJ whole genome shotgun (WGS) entry which is preliminary data.</text>
</comment>
<proteinExistence type="predicted"/>
<evidence type="ECO:0000313" key="3">
    <source>
        <dbReference type="Proteomes" id="UP001054837"/>
    </source>
</evidence>
<dbReference type="Proteomes" id="UP001054837">
    <property type="component" value="Unassembled WGS sequence"/>
</dbReference>
<protein>
    <submittedName>
        <fullName evidence="2">Uncharacterized protein</fullName>
    </submittedName>
</protein>
<reference evidence="2 3" key="1">
    <citation type="submission" date="2021-06" db="EMBL/GenBank/DDBJ databases">
        <title>Caerostris darwini draft genome.</title>
        <authorList>
            <person name="Kono N."/>
            <person name="Arakawa K."/>
        </authorList>
    </citation>
    <scope>NUCLEOTIDE SEQUENCE [LARGE SCALE GENOMIC DNA]</scope>
</reference>
<gene>
    <name evidence="2" type="ORF">CDAR_424361</name>
</gene>
<feature type="region of interest" description="Disordered" evidence="1">
    <location>
        <begin position="80"/>
        <end position="103"/>
    </location>
</feature>
<dbReference type="EMBL" id="BPLQ01008891">
    <property type="protein sequence ID" value="GIY40185.1"/>
    <property type="molecule type" value="Genomic_DNA"/>
</dbReference>
<name>A0AAV4T1K9_9ARAC</name>
<keyword evidence="3" id="KW-1185">Reference proteome</keyword>
<feature type="compositionally biased region" description="Basic residues" evidence="1">
    <location>
        <begin position="84"/>
        <end position="103"/>
    </location>
</feature>
<accession>A0AAV4T1K9</accession>
<evidence type="ECO:0000256" key="1">
    <source>
        <dbReference type="SAM" id="MobiDB-lite"/>
    </source>
</evidence>
<sequence>MSDCDKPKDIDFTEGITVLINIARDLEEIFKRVKTMSVPTKDKVREKFREIDRLFIAQSSEILELRAALKLSPKGKCVVLDSPRRHKHNGPPHCKTRGKIGGE</sequence>
<evidence type="ECO:0000313" key="2">
    <source>
        <dbReference type="EMBL" id="GIY40185.1"/>
    </source>
</evidence>
<organism evidence="2 3">
    <name type="scientific">Caerostris darwini</name>
    <dbReference type="NCBI Taxonomy" id="1538125"/>
    <lineage>
        <taxon>Eukaryota</taxon>
        <taxon>Metazoa</taxon>
        <taxon>Ecdysozoa</taxon>
        <taxon>Arthropoda</taxon>
        <taxon>Chelicerata</taxon>
        <taxon>Arachnida</taxon>
        <taxon>Araneae</taxon>
        <taxon>Araneomorphae</taxon>
        <taxon>Entelegynae</taxon>
        <taxon>Araneoidea</taxon>
        <taxon>Araneidae</taxon>
        <taxon>Caerostris</taxon>
    </lineage>
</organism>
<dbReference type="AlphaFoldDB" id="A0AAV4T1K9"/>